<feature type="active site" evidence="7">
    <location>
        <position position="103"/>
    </location>
</feature>
<dbReference type="InterPro" id="IPR000223">
    <property type="entry name" value="Pept_S26A_signal_pept_1"/>
</dbReference>
<comment type="catalytic activity">
    <reaction evidence="1 8">
        <text>Cleavage of hydrophobic, N-terminal signal or leader sequences from secreted and periplasmic proteins.</text>
        <dbReference type="EC" id="3.4.21.89"/>
    </reaction>
</comment>
<dbReference type="InterPro" id="IPR019533">
    <property type="entry name" value="Peptidase_S26"/>
</dbReference>
<keyword evidence="6 8" id="KW-0378">Hydrolase</keyword>
<dbReference type="AlphaFoldDB" id="A0A2W3Z8Q1"/>
<dbReference type="Pfam" id="PF10502">
    <property type="entry name" value="Peptidase_S26"/>
    <property type="match status" value="1"/>
</dbReference>
<keyword evidence="5 8" id="KW-0645">Protease</keyword>
<dbReference type="InterPro" id="IPR036286">
    <property type="entry name" value="LexA/Signal_pep-like_sf"/>
</dbReference>
<organism evidence="11 12">
    <name type="scientific">Enterococcus plantarum</name>
    <dbReference type="NCBI Taxonomy" id="1077675"/>
    <lineage>
        <taxon>Bacteria</taxon>
        <taxon>Bacillati</taxon>
        <taxon>Bacillota</taxon>
        <taxon>Bacilli</taxon>
        <taxon>Lactobacillales</taxon>
        <taxon>Enterococcaceae</taxon>
        <taxon>Enterococcus</taxon>
    </lineage>
</organism>
<evidence type="ECO:0000256" key="2">
    <source>
        <dbReference type="ARBA" id="ARBA00004401"/>
    </source>
</evidence>
<keyword evidence="8" id="KW-1133">Transmembrane helix</keyword>
<evidence type="ECO:0000256" key="8">
    <source>
        <dbReference type="RuleBase" id="RU003993"/>
    </source>
</evidence>
<dbReference type="GO" id="GO:0004252">
    <property type="term" value="F:serine-type endopeptidase activity"/>
    <property type="evidence" value="ECO:0007669"/>
    <property type="project" value="InterPro"/>
</dbReference>
<dbReference type="PRINTS" id="PR00727">
    <property type="entry name" value="LEADERPTASE"/>
</dbReference>
<evidence type="ECO:0000259" key="10">
    <source>
        <dbReference type="Pfam" id="PF10502"/>
    </source>
</evidence>
<dbReference type="PROSITE" id="PS00760">
    <property type="entry name" value="SPASE_I_2"/>
    <property type="match status" value="1"/>
</dbReference>
<keyword evidence="12" id="KW-1185">Reference proteome</keyword>
<dbReference type="RefSeq" id="WP_111248075.1">
    <property type="nucleotide sequence ID" value="NZ_PIEU01000076.1"/>
</dbReference>
<feature type="active site" evidence="7">
    <location>
        <position position="64"/>
    </location>
</feature>
<dbReference type="PROSITE" id="PS00501">
    <property type="entry name" value="SPASE_I_1"/>
    <property type="match status" value="1"/>
</dbReference>
<dbReference type="GO" id="GO:0006465">
    <property type="term" value="P:signal peptide processing"/>
    <property type="evidence" value="ECO:0007669"/>
    <property type="project" value="InterPro"/>
</dbReference>
<feature type="domain" description="Peptidase S26" evidence="10">
    <location>
        <begin position="39"/>
        <end position="205"/>
    </location>
</feature>
<evidence type="ECO:0000256" key="3">
    <source>
        <dbReference type="ARBA" id="ARBA00009370"/>
    </source>
</evidence>
<evidence type="ECO:0000313" key="11">
    <source>
        <dbReference type="EMBL" id="PZL72807.1"/>
    </source>
</evidence>
<dbReference type="CDD" id="cd06530">
    <property type="entry name" value="S26_SPase_I"/>
    <property type="match status" value="1"/>
</dbReference>
<evidence type="ECO:0000256" key="5">
    <source>
        <dbReference type="ARBA" id="ARBA00022670"/>
    </source>
</evidence>
<proteinExistence type="inferred from homology"/>
<feature type="transmembrane region" description="Helical" evidence="8">
    <location>
        <begin position="35"/>
        <end position="53"/>
    </location>
</feature>
<evidence type="ECO:0000256" key="9">
    <source>
        <dbReference type="RuleBase" id="RU362042"/>
    </source>
</evidence>
<dbReference type="PANTHER" id="PTHR43390:SF1">
    <property type="entry name" value="CHLOROPLAST PROCESSING PEPTIDASE"/>
    <property type="match status" value="1"/>
</dbReference>
<name>A0A2W3Z8Q1_9ENTE</name>
<dbReference type="Gene3D" id="2.10.109.10">
    <property type="entry name" value="Umud Fragment, subunit A"/>
    <property type="match status" value="1"/>
</dbReference>
<gene>
    <name evidence="11" type="primary">lepB</name>
    <name evidence="11" type="ORF">CI088_09935</name>
</gene>
<dbReference type="InterPro" id="IPR019757">
    <property type="entry name" value="Pept_S26A_signal_pept_1_Lys-AS"/>
</dbReference>
<dbReference type="InterPro" id="IPR019756">
    <property type="entry name" value="Pept_S26A_signal_pept_1_Ser-AS"/>
</dbReference>
<sequence>MSKIRVYMQKHFTNRSKKNQMNREKKVNIKKSRMLLKEILFISFMIIGVFFLIKIKTHMVSGESMLPTLQTNDRLFIAKGKSPNRYSLITFQPREEKEESYVKRVMGMPGDRIWLDHNTLYLNYQMSDTNPTPQNNWYLSGEELPDGTLKVRVTWETAAKLDGLSAIPENQFFVLGDNRSNSTDSRQLGLIKLKQIEGVVQYRYYPFNRLGPID</sequence>
<comment type="similarity">
    <text evidence="3 9">Belongs to the peptidase S26 family.</text>
</comment>
<protein>
    <recommendedName>
        <fullName evidence="4 8">Signal peptidase I</fullName>
        <ecNumber evidence="4 8">3.4.21.89</ecNumber>
    </recommendedName>
</protein>
<reference evidence="11 12" key="1">
    <citation type="submission" date="2017-11" db="EMBL/GenBank/DDBJ databases">
        <title>Draft genome sequence of Enterococcus plantarum TRW2 strain isolated from lettuce.</title>
        <authorList>
            <person name="Kim E.B."/>
            <person name="Marco M.L."/>
            <person name="Williams T.R."/>
            <person name="You I.H."/>
        </authorList>
    </citation>
    <scope>NUCLEOTIDE SEQUENCE [LARGE SCALE GENOMIC DNA]</scope>
    <source>
        <strain evidence="11 12">TRW2</strain>
    </source>
</reference>
<evidence type="ECO:0000313" key="12">
    <source>
        <dbReference type="Proteomes" id="UP000249828"/>
    </source>
</evidence>
<dbReference type="InterPro" id="IPR019758">
    <property type="entry name" value="Pept_S26A_signal_pept_1_CS"/>
</dbReference>
<dbReference type="PANTHER" id="PTHR43390">
    <property type="entry name" value="SIGNAL PEPTIDASE I"/>
    <property type="match status" value="1"/>
</dbReference>
<keyword evidence="8" id="KW-0472">Membrane</keyword>
<dbReference type="NCBIfam" id="TIGR02227">
    <property type="entry name" value="sigpep_I_bact"/>
    <property type="match status" value="1"/>
</dbReference>
<dbReference type="Proteomes" id="UP000249828">
    <property type="component" value="Unassembled WGS sequence"/>
</dbReference>
<dbReference type="GO" id="GO:0009003">
    <property type="term" value="F:signal peptidase activity"/>
    <property type="evidence" value="ECO:0007669"/>
    <property type="project" value="UniProtKB-EC"/>
</dbReference>
<dbReference type="GO" id="GO:0005886">
    <property type="term" value="C:plasma membrane"/>
    <property type="evidence" value="ECO:0007669"/>
    <property type="project" value="UniProtKB-SubCell"/>
</dbReference>
<evidence type="ECO:0000256" key="7">
    <source>
        <dbReference type="PIRSR" id="PIRSR600223-1"/>
    </source>
</evidence>
<comment type="subcellular location">
    <subcellularLocation>
        <location evidence="2">Cell membrane</location>
        <topology evidence="2">Single-pass type II membrane protein</topology>
    </subcellularLocation>
    <subcellularLocation>
        <location evidence="9">Membrane</location>
        <topology evidence="9">Single-pass type II membrane protein</topology>
    </subcellularLocation>
</comment>
<keyword evidence="8" id="KW-0812">Transmembrane</keyword>
<accession>A0A2W3Z8Q1</accession>
<evidence type="ECO:0000256" key="1">
    <source>
        <dbReference type="ARBA" id="ARBA00000677"/>
    </source>
</evidence>
<evidence type="ECO:0000256" key="6">
    <source>
        <dbReference type="ARBA" id="ARBA00022801"/>
    </source>
</evidence>
<dbReference type="SUPFAM" id="SSF51306">
    <property type="entry name" value="LexA/Signal peptidase"/>
    <property type="match status" value="1"/>
</dbReference>
<dbReference type="EC" id="3.4.21.89" evidence="4 8"/>
<comment type="caution">
    <text evidence="11">The sequence shown here is derived from an EMBL/GenBank/DDBJ whole genome shotgun (WGS) entry which is preliminary data.</text>
</comment>
<evidence type="ECO:0000256" key="4">
    <source>
        <dbReference type="ARBA" id="ARBA00013208"/>
    </source>
</evidence>
<dbReference type="EMBL" id="PIEU01000076">
    <property type="protein sequence ID" value="PZL72807.1"/>
    <property type="molecule type" value="Genomic_DNA"/>
</dbReference>
<dbReference type="PROSITE" id="PS00761">
    <property type="entry name" value="SPASE_I_3"/>
    <property type="match status" value="1"/>
</dbReference>